<reference evidence="1 2" key="1">
    <citation type="journal article" date="2014" name="Curr. Biol.">
        <title>The genome of the clonal raider ant Cerapachys biroi.</title>
        <authorList>
            <person name="Oxley P.R."/>
            <person name="Ji L."/>
            <person name="Fetter-Pruneda I."/>
            <person name="McKenzie S.K."/>
            <person name="Li C."/>
            <person name="Hu H."/>
            <person name="Zhang G."/>
            <person name="Kronauer D.J."/>
        </authorList>
    </citation>
    <scope>NUCLEOTIDE SEQUENCE [LARGE SCALE GENOMIC DNA]</scope>
</reference>
<dbReference type="Proteomes" id="UP000053097">
    <property type="component" value="Unassembled WGS sequence"/>
</dbReference>
<accession>A0A026W860</accession>
<feature type="non-terminal residue" evidence="1">
    <location>
        <position position="1"/>
    </location>
</feature>
<keyword evidence="2" id="KW-1185">Reference proteome</keyword>
<dbReference type="EMBL" id="KK107347">
    <property type="protein sequence ID" value="EZA52297.1"/>
    <property type="molecule type" value="Genomic_DNA"/>
</dbReference>
<name>A0A026W860_OOCBI</name>
<dbReference type="AlphaFoldDB" id="A0A026W860"/>
<evidence type="ECO:0000313" key="2">
    <source>
        <dbReference type="Proteomes" id="UP000053097"/>
    </source>
</evidence>
<gene>
    <name evidence="1" type="ORF">X777_08967</name>
</gene>
<organism evidence="1 2">
    <name type="scientific">Ooceraea biroi</name>
    <name type="common">Clonal raider ant</name>
    <name type="synonym">Cerapachys biroi</name>
    <dbReference type="NCBI Taxonomy" id="2015173"/>
    <lineage>
        <taxon>Eukaryota</taxon>
        <taxon>Metazoa</taxon>
        <taxon>Ecdysozoa</taxon>
        <taxon>Arthropoda</taxon>
        <taxon>Hexapoda</taxon>
        <taxon>Insecta</taxon>
        <taxon>Pterygota</taxon>
        <taxon>Neoptera</taxon>
        <taxon>Endopterygota</taxon>
        <taxon>Hymenoptera</taxon>
        <taxon>Apocrita</taxon>
        <taxon>Aculeata</taxon>
        <taxon>Formicoidea</taxon>
        <taxon>Formicidae</taxon>
        <taxon>Dorylinae</taxon>
        <taxon>Ooceraea</taxon>
    </lineage>
</organism>
<proteinExistence type="predicted"/>
<sequence length="66" mass="7195">YGMVSESTFSIAASRHLYHDQRDVETGNNGKRVVAVVVGVEAQQRRAPGVSYVAIKKKDEGTSSRT</sequence>
<evidence type="ECO:0000313" key="1">
    <source>
        <dbReference type="EMBL" id="EZA52297.1"/>
    </source>
</evidence>
<protein>
    <submittedName>
        <fullName evidence="1">Uncharacterized protein</fullName>
    </submittedName>
</protein>